<dbReference type="NCBIfam" id="TIGR01397">
    <property type="entry name" value="fliM_switch"/>
    <property type="match status" value="1"/>
</dbReference>
<dbReference type="InterPro" id="IPR001543">
    <property type="entry name" value="FliN-like_C"/>
</dbReference>
<keyword evidence="12" id="KW-0282">Flagellum</keyword>
<dbReference type="PANTHER" id="PTHR30034">
    <property type="entry name" value="FLAGELLAR MOTOR SWITCH PROTEIN FLIM"/>
    <property type="match status" value="1"/>
</dbReference>
<dbReference type="GO" id="GO:0009425">
    <property type="term" value="C:bacterial-type flagellum basal body"/>
    <property type="evidence" value="ECO:0007669"/>
    <property type="project" value="UniProtKB-SubCell"/>
</dbReference>
<evidence type="ECO:0000256" key="10">
    <source>
        <dbReference type="NCBIfam" id="TIGR01397"/>
    </source>
</evidence>
<keyword evidence="7" id="KW-0283">Flagellar rotation</keyword>
<feature type="domain" description="Flagellar motor switch protein FliN-like C-terminal" evidence="11">
    <location>
        <begin position="257"/>
        <end position="327"/>
    </location>
</feature>
<accession>A0A429ZSX9</accession>
<keyword evidence="6" id="KW-0145">Chemotaxis</keyword>
<keyword evidence="13" id="KW-1185">Reference proteome</keyword>
<evidence type="ECO:0000256" key="3">
    <source>
        <dbReference type="ARBA" id="ARBA00011049"/>
    </source>
</evidence>
<protein>
    <recommendedName>
        <fullName evidence="4 10">Flagellar motor switch protein FliM</fullName>
    </recommendedName>
</protein>
<evidence type="ECO:0000259" key="11">
    <source>
        <dbReference type="Pfam" id="PF01052"/>
    </source>
</evidence>
<evidence type="ECO:0000256" key="6">
    <source>
        <dbReference type="ARBA" id="ARBA00022500"/>
    </source>
</evidence>
<comment type="subcellular location">
    <subcellularLocation>
        <location evidence="1">Bacterial flagellum basal body</location>
    </subcellularLocation>
    <subcellularLocation>
        <location evidence="2">Cell membrane</location>
        <topology evidence="2">Peripheral membrane protein</topology>
    </subcellularLocation>
</comment>
<evidence type="ECO:0000256" key="2">
    <source>
        <dbReference type="ARBA" id="ARBA00004202"/>
    </source>
</evidence>
<dbReference type="GO" id="GO:0050918">
    <property type="term" value="P:positive chemotaxis"/>
    <property type="evidence" value="ECO:0007669"/>
    <property type="project" value="TreeGrafter"/>
</dbReference>
<evidence type="ECO:0000256" key="4">
    <source>
        <dbReference type="ARBA" id="ARBA00021898"/>
    </source>
</evidence>
<dbReference type="Proteomes" id="UP000287239">
    <property type="component" value="Unassembled WGS sequence"/>
</dbReference>
<keyword evidence="9" id="KW-0975">Bacterial flagellum</keyword>
<keyword evidence="12" id="KW-0969">Cilium</keyword>
<organism evidence="12 13">
    <name type="scientific">Vagococcus salmoninarum</name>
    <dbReference type="NCBI Taxonomy" id="2739"/>
    <lineage>
        <taxon>Bacteria</taxon>
        <taxon>Bacillati</taxon>
        <taxon>Bacillota</taxon>
        <taxon>Bacilli</taxon>
        <taxon>Lactobacillales</taxon>
        <taxon>Enterococcaceae</taxon>
        <taxon>Vagococcus</taxon>
    </lineage>
</organism>
<evidence type="ECO:0000256" key="1">
    <source>
        <dbReference type="ARBA" id="ARBA00004117"/>
    </source>
</evidence>
<keyword evidence="12" id="KW-0966">Cell projection</keyword>
<comment type="similarity">
    <text evidence="3">Belongs to the FliM family.</text>
</comment>
<dbReference type="InterPro" id="IPR036429">
    <property type="entry name" value="SpoA-like_sf"/>
</dbReference>
<dbReference type="PIRSF" id="PIRSF002888">
    <property type="entry name" value="FliM"/>
    <property type="match status" value="1"/>
</dbReference>
<evidence type="ECO:0000256" key="5">
    <source>
        <dbReference type="ARBA" id="ARBA00022475"/>
    </source>
</evidence>
<comment type="caution">
    <text evidence="12">The sequence shown here is derived from an EMBL/GenBank/DDBJ whole genome shotgun (WGS) entry which is preliminary data.</text>
</comment>
<name>A0A429ZSX9_9ENTE</name>
<dbReference type="AlphaFoldDB" id="A0A429ZSX9"/>
<dbReference type="Gene3D" id="2.30.330.10">
    <property type="entry name" value="SpoA-like"/>
    <property type="match status" value="1"/>
</dbReference>
<dbReference type="GO" id="GO:0005886">
    <property type="term" value="C:plasma membrane"/>
    <property type="evidence" value="ECO:0007669"/>
    <property type="project" value="UniProtKB-SubCell"/>
</dbReference>
<evidence type="ECO:0000313" key="13">
    <source>
        <dbReference type="Proteomes" id="UP000287239"/>
    </source>
</evidence>
<evidence type="ECO:0000256" key="9">
    <source>
        <dbReference type="ARBA" id="ARBA00023143"/>
    </source>
</evidence>
<proteinExistence type="inferred from homology"/>
<keyword evidence="8" id="KW-0472">Membrane</keyword>
<dbReference type="GO" id="GO:0071978">
    <property type="term" value="P:bacterial-type flagellum-dependent swarming motility"/>
    <property type="evidence" value="ECO:0007669"/>
    <property type="project" value="TreeGrafter"/>
</dbReference>
<dbReference type="InterPro" id="IPR001689">
    <property type="entry name" value="Flag_FliM"/>
</dbReference>
<dbReference type="PRINTS" id="PR00955">
    <property type="entry name" value="FLGMOTORFLIM"/>
</dbReference>
<dbReference type="Pfam" id="PF01052">
    <property type="entry name" value="FliMN_C"/>
    <property type="match status" value="1"/>
</dbReference>
<dbReference type="EMBL" id="NGJU01000005">
    <property type="protein sequence ID" value="RST96786.1"/>
    <property type="molecule type" value="Genomic_DNA"/>
</dbReference>
<keyword evidence="5" id="KW-1003">Cell membrane</keyword>
<dbReference type="CDD" id="cd17908">
    <property type="entry name" value="FliM"/>
    <property type="match status" value="1"/>
</dbReference>
<dbReference type="RefSeq" id="WP_126778745.1">
    <property type="nucleotide sequence ID" value="NZ_NGJU01000005.1"/>
</dbReference>
<evidence type="ECO:0000256" key="7">
    <source>
        <dbReference type="ARBA" id="ARBA00022779"/>
    </source>
</evidence>
<dbReference type="SUPFAM" id="SSF101801">
    <property type="entry name" value="Surface presentation of antigens (SPOA)"/>
    <property type="match status" value="1"/>
</dbReference>
<dbReference type="Pfam" id="PF02154">
    <property type="entry name" value="FliM"/>
    <property type="match status" value="1"/>
</dbReference>
<dbReference type="GeneID" id="98567565"/>
<gene>
    <name evidence="12" type="ORF">CBF35_04225</name>
</gene>
<reference evidence="12 13" key="1">
    <citation type="submission" date="2017-05" db="EMBL/GenBank/DDBJ databases">
        <title>Vagococcus spp. assemblies.</title>
        <authorList>
            <person name="Gulvik C.A."/>
        </authorList>
    </citation>
    <scope>NUCLEOTIDE SEQUENCE [LARGE SCALE GENOMIC DNA]</scope>
    <source>
        <strain evidence="12 13">NCFB 2777</strain>
    </source>
</reference>
<dbReference type="OrthoDB" id="9806941at2"/>
<dbReference type="InterPro" id="IPR028976">
    <property type="entry name" value="CheC-like_sf"/>
</dbReference>
<evidence type="ECO:0000313" key="12">
    <source>
        <dbReference type="EMBL" id="RST96786.1"/>
    </source>
</evidence>
<dbReference type="PANTHER" id="PTHR30034:SF6">
    <property type="entry name" value="YOP PROTEINS TRANSLOCATION PROTEIN Q"/>
    <property type="match status" value="1"/>
</dbReference>
<dbReference type="GO" id="GO:0003774">
    <property type="term" value="F:cytoskeletal motor activity"/>
    <property type="evidence" value="ECO:0007669"/>
    <property type="project" value="InterPro"/>
</dbReference>
<dbReference type="Gene3D" id="3.40.1550.10">
    <property type="entry name" value="CheC-like"/>
    <property type="match status" value="1"/>
</dbReference>
<evidence type="ECO:0000256" key="8">
    <source>
        <dbReference type="ARBA" id="ARBA00023136"/>
    </source>
</evidence>
<sequence>MKQVLSQQEIDTLLSAMSNGDIDEELLIEEKKAPQAKSYDFRRPTKLSKEYINTLFMIFEDFSKFAGNHLSTQIRTNVNLKLASIEQISYDEFIHSIPKFTLLGLFHSTPLNGIQMIEVNPQLCMLIVELLCGASEAQITKGEELSKKSFTDIEMAILEEVFKTFVTAFENAWQDITTIESQLDSLDTNPQLLQNMSPNEPVVLITFTVTIFKQNTFINLCVPYVFFEGIVDKLSFRNWFDADKGFNEADNDQLKKNIETVTLKMETVLGETTMTLADFAQLEVGDTISLNQKIAEPLKMYIENQLFSKVKPGQKDGHLAAEILELMEGDGE</sequence>
<dbReference type="SUPFAM" id="SSF103039">
    <property type="entry name" value="CheC-like"/>
    <property type="match status" value="1"/>
</dbReference>